<protein>
    <recommendedName>
        <fullName evidence="3">Terminase large subunit gp17-like C-terminal domain-containing protein</fullName>
    </recommendedName>
</protein>
<evidence type="ECO:0008006" key="3">
    <source>
        <dbReference type="Google" id="ProtNLM"/>
    </source>
</evidence>
<evidence type="ECO:0000313" key="1">
    <source>
        <dbReference type="EMBL" id="GAA4085407.1"/>
    </source>
</evidence>
<sequence>MTDTHTRSRSARTGRCAADGYLAGADAETFDLTAHVLEHVDERLLATPEGRRLLTRLDPLLFAVLYTPHLIRDDDGRITFADLHLALFRHGRRWLRSPGPRQGRHAFVAPRESGKSTILFKVLPLWAAAHGHVRFIAAFSSSGTQAETHLSGFKRELDTNVLLRSDFPDLCAPARRPTGGNVADSRQMMHTRSEFSFAARGLDSEVLGLVDAKNRRPDLIILDDVEPDESNYSAYQARKRLITITDTVLAMNERAHVALVGTVTMPGSIVHQLVKTVTTAEDVPDWITDEAFQVHYFEPIIKTADGRERSIWPVKWPVSYLASIAHTRSYKKNFLNQPVRMDGDYWTPDDFVYGDIPDAARVLLQIDPAVTDKRTSDYYGLAVIAYRPPQTADRSGPGPACTAKTAPQVRQPLCVVRHAAALRLPPARLRDRVLQILEAFPEIGAVRIEVNQGGDTWRSILHDLPVRLLVHTESAPKPVRAADLLNQYQRHRVLHAKRFPELEDQMTAYPDVLHDDLIDAVGAGVRYFIKTKPRAGAKTVNYTGGR</sequence>
<dbReference type="Proteomes" id="UP001500683">
    <property type="component" value="Unassembled WGS sequence"/>
</dbReference>
<keyword evidence="2" id="KW-1185">Reference proteome</keyword>
<accession>A0ABP7WCT5</accession>
<gene>
    <name evidence="1" type="ORF">GCM10022214_51800</name>
</gene>
<dbReference type="RefSeq" id="WP_344952501.1">
    <property type="nucleotide sequence ID" value="NZ_BAAAZG010000038.1"/>
</dbReference>
<evidence type="ECO:0000313" key="2">
    <source>
        <dbReference type="Proteomes" id="UP001500683"/>
    </source>
</evidence>
<dbReference type="EMBL" id="BAAAZG010000038">
    <property type="protein sequence ID" value="GAA4085407.1"/>
    <property type="molecule type" value="Genomic_DNA"/>
</dbReference>
<organism evidence="1 2">
    <name type="scientific">Actinomadura miaoliensis</name>
    <dbReference type="NCBI Taxonomy" id="430685"/>
    <lineage>
        <taxon>Bacteria</taxon>
        <taxon>Bacillati</taxon>
        <taxon>Actinomycetota</taxon>
        <taxon>Actinomycetes</taxon>
        <taxon>Streptosporangiales</taxon>
        <taxon>Thermomonosporaceae</taxon>
        <taxon>Actinomadura</taxon>
    </lineage>
</organism>
<comment type="caution">
    <text evidence="1">The sequence shown here is derived from an EMBL/GenBank/DDBJ whole genome shotgun (WGS) entry which is preliminary data.</text>
</comment>
<reference evidence="2" key="1">
    <citation type="journal article" date="2019" name="Int. J. Syst. Evol. Microbiol.">
        <title>The Global Catalogue of Microorganisms (GCM) 10K type strain sequencing project: providing services to taxonomists for standard genome sequencing and annotation.</title>
        <authorList>
            <consortium name="The Broad Institute Genomics Platform"/>
            <consortium name="The Broad Institute Genome Sequencing Center for Infectious Disease"/>
            <person name="Wu L."/>
            <person name="Ma J."/>
        </authorList>
    </citation>
    <scope>NUCLEOTIDE SEQUENCE [LARGE SCALE GENOMIC DNA]</scope>
    <source>
        <strain evidence="2">JCM 16702</strain>
    </source>
</reference>
<proteinExistence type="predicted"/>
<name>A0ABP7WCT5_9ACTN</name>